<evidence type="ECO:0000256" key="15">
    <source>
        <dbReference type="SAM" id="Phobius"/>
    </source>
</evidence>
<evidence type="ECO:0000313" key="16">
    <source>
        <dbReference type="Proteomes" id="UP000694845"/>
    </source>
</evidence>
<evidence type="ECO:0000256" key="2">
    <source>
        <dbReference type="ARBA" id="ARBA00006003"/>
    </source>
</evidence>
<dbReference type="Pfam" id="PF00777">
    <property type="entry name" value="Glyco_transf_29"/>
    <property type="match status" value="1"/>
</dbReference>
<organism evidence="16 17">
    <name type="scientific">Acanthaster planci</name>
    <name type="common">Crown-of-thorns starfish</name>
    <dbReference type="NCBI Taxonomy" id="133434"/>
    <lineage>
        <taxon>Eukaryota</taxon>
        <taxon>Metazoa</taxon>
        <taxon>Echinodermata</taxon>
        <taxon>Eleutherozoa</taxon>
        <taxon>Asterozoa</taxon>
        <taxon>Asteroidea</taxon>
        <taxon>Valvatacea</taxon>
        <taxon>Valvatida</taxon>
        <taxon>Acanthasteridae</taxon>
        <taxon>Acanthaster</taxon>
    </lineage>
</organism>
<dbReference type="RefSeq" id="XP_022091568.1">
    <property type="nucleotide sequence ID" value="XM_022235876.1"/>
</dbReference>
<dbReference type="Proteomes" id="UP000694845">
    <property type="component" value="Unplaced"/>
</dbReference>
<evidence type="ECO:0000313" key="19">
    <source>
        <dbReference type="RefSeq" id="XP_022091568.1"/>
    </source>
</evidence>
<dbReference type="InterPro" id="IPR038578">
    <property type="entry name" value="GT29-like_sf"/>
</dbReference>
<dbReference type="PANTHER" id="PTHR45906">
    <property type="entry name" value="ALPHA-N-ACETYL-NEURAMINYL-2,3-BETA-GALACTOSYL-1, 3-N-ACETYL-GALACTOSAMINIDE ALPHA-2,6-SIALYLTRANSFERASE-LIKE"/>
    <property type="match status" value="1"/>
</dbReference>
<evidence type="ECO:0000256" key="14">
    <source>
        <dbReference type="ARBA" id="ARBA00043744"/>
    </source>
</evidence>
<evidence type="ECO:0000256" key="6">
    <source>
        <dbReference type="ARBA" id="ARBA00022968"/>
    </source>
</evidence>
<dbReference type="KEGG" id="aplc:110979806"/>
<evidence type="ECO:0000313" key="18">
    <source>
        <dbReference type="RefSeq" id="XP_022091566.1"/>
    </source>
</evidence>
<reference evidence="17 18" key="1">
    <citation type="submission" date="2025-04" db="UniProtKB">
        <authorList>
            <consortium name="RefSeq"/>
        </authorList>
    </citation>
    <scope>IDENTIFICATION</scope>
</reference>
<keyword evidence="3" id="KW-0328">Glycosyltransferase</keyword>
<protein>
    <submittedName>
        <fullName evidence="17 18">Alpha-N-acetylgalactosaminide alpha-2,6-sialyltransferase 3-like</fullName>
    </submittedName>
</protein>
<evidence type="ECO:0000256" key="1">
    <source>
        <dbReference type="ARBA" id="ARBA00004323"/>
    </source>
</evidence>
<keyword evidence="10" id="KW-0443">Lipid metabolism</keyword>
<dbReference type="InterPro" id="IPR001675">
    <property type="entry name" value="Glyco_trans_29"/>
</dbReference>
<dbReference type="GO" id="GO:0001574">
    <property type="term" value="P:ganglioside biosynthetic process"/>
    <property type="evidence" value="ECO:0007669"/>
    <property type="project" value="TreeGrafter"/>
</dbReference>
<proteinExistence type="inferred from homology"/>
<dbReference type="PANTHER" id="PTHR45906:SF1">
    <property type="entry name" value="ALPHA-N-ACETYL-NEURAMINYL-2,3-BETA-GALACTOSYL-1, 3-N-ACETYL-GALACTOSAMINIDE ALPHA-2,6-SIALYLTRANSFERASE-LIKE"/>
    <property type="match status" value="1"/>
</dbReference>
<keyword evidence="8 15" id="KW-1133">Transmembrane helix</keyword>
<keyword evidence="7" id="KW-0730">Sialic acid</keyword>
<keyword evidence="12" id="KW-1015">Disulfide bond</keyword>
<dbReference type="GO" id="GO:0000139">
    <property type="term" value="C:Golgi membrane"/>
    <property type="evidence" value="ECO:0007669"/>
    <property type="project" value="UniProtKB-SubCell"/>
</dbReference>
<keyword evidence="16" id="KW-1185">Reference proteome</keyword>
<sequence>MESEVRPATSSCVFLRSRKFLTALILYSFVASLVIMLVLNSTKTIKVLQDGRRYSINLLNLTQRRLPDHSAVTLPPPHNETDFIFSKNFGAKKAQSGRKQNHRTVCGSHSRNGEEGCHGNTKINITDLKSRDDRLHSVQRYYKSMVDLQPLDYHCDTCALVTSSGQLLNQRAGRHIDSHSCVLRMNVAPTKGFELDVGFKTTVRVICFMSTAPLNAYASELLVGPQKADMYLFWGLNSPKRRESLARVQLLAKKYDASFYSLDDMGEAEAVMLFENETGKDRVKTNSWLSTGWFTMMLAIDMCNEIHVYGMVPDDHCRKYGHKQVRYHYWQTALGPSECDQYKSHEYAKKGGHRFITEKAIFQRWALLYNITFHNPGWNLDKRKHSPNKPINTPFMRRKGND</sequence>
<dbReference type="RefSeq" id="XP_022091566.1">
    <property type="nucleotide sequence ID" value="XM_022235874.1"/>
</dbReference>
<evidence type="ECO:0000256" key="10">
    <source>
        <dbReference type="ARBA" id="ARBA00023098"/>
    </source>
</evidence>
<name>A0A8B7YGN9_ACAPL</name>
<evidence type="ECO:0000256" key="11">
    <source>
        <dbReference type="ARBA" id="ARBA00023136"/>
    </source>
</evidence>
<comment type="subcellular location">
    <subcellularLocation>
        <location evidence="1">Golgi apparatus membrane</location>
        <topology evidence="1">Single-pass type II membrane protein</topology>
    </subcellularLocation>
</comment>
<evidence type="ECO:0000256" key="9">
    <source>
        <dbReference type="ARBA" id="ARBA00023034"/>
    </source>
</evidence>
<dbReference type="OMA" id="CNEIHVY"/>
<comment type="similarity">
    <text evidence="2">Belongs to the glycosyltransferase 29 family.</text>
</comment>
<keyword evidence="13" id="KW-0325">Glycoprotein</keyword>
<dbReference type="OrthoDB" id="10264956at2759"/>
<evidence type="ECO:0000256" key="4">
    <source>
        <dbReference type="ARBA" id="ARBA00022679"/>
    </source>
</evidence>
<keyword evidence="6" id="KW-0735">Signal-anchor</keyword>
<dbReference type="Gene3D" id="3.90.1480.20">
    <property type="entry name" value="Glycosyl transferase family 29"/>
    <property type="match status" value="1"/>
</dbReference>
<evidence type="ECO:0000256" key="12">
    <source>
        <dbReference type="ARBA" id="ARBA00023157"/>
    </source>
</evidence>
<keyword evidence="11 15" id="KW-0472">Membrane</keyword>
<keyword evidence="9" id="KW-0333">Golgi apparatus</keyword>
<feature type="transmembrane region" description="Helical" evidence="15">
    <location>
        <begin position="20"/>
        <end position="39"/>
    </location>
</feature>
<evidence type="ECO:0000256" key="13">
    <source>
        <dbReference type="ARBA" id="ARBA00023180"/>
    </source>
</evidence>
<dbReference type="RefSeq" id="XP_022091565.1">
    <property type="nucleotide sequence ID" value="XM_022235873.1"/>
</dbReference>
<keyword evidence="4" id="KW-0808">Transferase</keyword>
<dbReference type="CDD" id="cd23965">
    <property type="entry name" value="GT29_ST6GALNAC3_4_5_6"/>
    <property type="match status" value="1"/>
</dbReference>
<evidence type="ECO:0000256" key="3">
    <source>
        <dbReference type="ARBA" id="ARBA00022676"/>
    </source>
</evidence>
<evidence type="ECO:0000256" key="7">
    <source>
        <dbReference type="ARBA" id="ARBA00022981"/>
    </source>
</evidence>
<dbReference type="GeneID" id="110979806"/>
<keyword evidence="5 15" id="KW-0812">Transmembrane</keyword>
<evidence type="ECO:0000313" key="17">
    <source>
        <dbReference type="RefSeq" id="XP_022091565.1"/>
    </source>
</evidence>
<accession>A0A8B7YGN9</accession>
<comment type="catalytic activity">
    <reaction evidence="14">
        <text>a ganglioside GM1b (d18:1(4E)) + CMP-N-acetyl-beta-neuraminate = a ganglioside GD1alpha (d18:1(4E)) + CMP + H(+)</text>
        <dbReference type="Rhea" id="RHEA:41968"/>
        <dbReference type="ChEBI" id="CHEBI:15378"/>
        <dbReference type="ChEBI" id="CHEBI:57812"/>
        <dbReference type="ChEBI" id="CHEBI:60377"/>
        <dbReference type="ChEBI" id="CHEBI:78568"/>
        <dbReference type="ChEBI" id="CHEBI:78569"/>
    </reaction>
    <physiologicalReaction direction="left-to-right" evidence="14">
        <dbReference type="Rhea" id="RHEA:41969"/>
    </physiologicalReaction>
</comment>
<dbReference type="GO" id="GO:0001665">
    <property type="term" value="F:alpha-N-acetylgalactosaminide alpha-2,6-sialyltransferase activity"/>
    <property type="evidence" value="ECO:0007669"/>
    <property type="project" value="TreeGrafter"/>
</dbReference>
<evidence type="ECO:0000256" key="5">
    <source>
        <dbReference type="ARBA" id="ARBA00022692"/>
    </source>
</evidence>
<gene>
    <name evidence="17 18 19" type="primary">LOC110979806</name>
</gene>
<evidence type="ECO:0000256" key="8">
    <source>
        <dbReference type="ARBA" id="ARBA00022989"/>
    </source>
</evidence>
<dbReference type="AlphaFoldDB" id="A0A8B7YGN9"/>